<gene>
    <name evidence="10" type="ORF">NOI20_17690</name>
</gene>
<evidence type="ECO:0000313" key="10">
    <source>
        <dbReference type="EMBL" id="MDQ2095956.1"/>
    </source>
</evidence>
<dbReference type="Pfam" id="PF00072">
    <property type="entry name" value="Response_reg"/>
    <property type="match status" value="1"/>
</dbReference>
<accession>A0AAJ1U9U5</accession>
<dbReference type="InterPro" id="IPR016032">
    <property type="entry name" value="Sig_transdc_resp-reg_C-effctor"/>
</dbReference>
<dbReference type="Pfam" id="PF00486">
    <property type="entry name" value="Trans_reg_C"/>
    <property type="match status" value="1"/>
</dbReference>
<dbReference type="InterPro" id="IPR039420">
    <property type="entry name" value="WalR-like"/>
</dbReference>
<evidence type="ECO:0000256" key="3">
    <source>
        <dbReference type="ARBA" id="ARBA00023015"/>
    </source>
</evidence>
<dbReference type="Proteomes" id="UP001227162">
    <property type="component" value="Unassembled WGS sequence"/>
</dbReference>
<dbReference type="InterPro" id="IPR036388">
    <property type="entry name" value="WH-like_DNA-bd_sf"/>
</dbReference>
<feature type="DNA-binding region" description="OmpR/PhoB-type" evidence="7">
    <location>
        <begin position="125"/>
        <end position="224"/>
    </location>
</feature>
<evidence type="ECO:0000313" key="11">
    <source>
        <dbReference type="Proteomes" id="UP001227162"/>
    </source>
</evidence>
<dbReference type="PANTHER" id="PTHR48111:SF76">
    <property type="entry name" value="TWO-COMPONENT RESPONSE REGULATOR"/>
    <property type="match status" value="1"/>
</dbReference>
<dbReference type="GO" id="GO:0000976">
    <property type="term" value="F:transcription cis-regulatory region binding"/>
    <property type="evidence" value="ECO:0007669"/>
    <property type="project" value="TreeGrafter"/>
</dbReference>
<evidence type="ECO:0000256" key="7">
    <source>
        <dbReference type="PROSITE-ProRule" id="PRU01091"/>
    </source>
</evidence>
<keyword evidence="11" id="KW-1185">Reference proteome</keyword>
<evidence type="ECO:0000259" key="9">
    <source>
        <dbReference type="PROSITE" id="PS51755"/>
    </source>
</evidence>
<dbReference type="AlphaFoldDB" id="A0AAJ1U9U5"/>
<dbReference type="CDD" id="cd00383">
    <property type="entry name" value="trans_reg_C"/>
    <property type="match status" value="1"/>
</dbReference>
<evidence type="ECO:0000259" key="8">
    <source>
        <dbReference type="PROSITE" id="PS50110"/>
    </source>
</evidence>
<dbReference type="InterPro" id="IPR011006">
    <property type="entry name" value="CheY-like_superfamily"/>
</dbReference>
<feature type="domain" description="Response regulatory" evidence="8">
    <location>
        <begin position="2"/>
        <end position="116"/>
    </location>
</feature>
<evidence type="ECO:0000256" key="5">
    <source>
        <dbReference type="ARBA" id="ARBA00023163"/>
    </source>
</evidence>
<dbReference type="InterPro" id="IPR001867">
    <property type="entry name" value="OmpR/PhoB-type_DNA-bd"/>
</dbReference>
<evidence type="ECO:0000256" key="2">
    <source>
        <dbReference type="ARBA" id="ARBA00023012"/>
    </source>
</evidence>
<keyword evidence="5" id="KW-0804">Transcription</keyword>
<dbReference type="PANTHER" id="PTHR48111">
    <property type="entry name" value="REGULATOR OF RPOS"/>
    <property type="match status" value="1"/>
</dbReference>
<dbReference type="GO" id="GO:0000156">
    <property type="term" value="F:phosphorelay response regulator activity"/>
    <property type="evidence" value="ECO:0007669"/>
    <property type="project" value="TreeGrafter"/>
</dbReference>
<dbReference type="SUPFAM" id="SSF46894">
    <property type="entry name" value="C-terminal effector domain of the bipartite response regulators"/>
    <property type="match status" value="1"/>
</dbReference>
<feature type="modified residue" description="4-aspartylphosphate" evidence="6">
    <location>
        <position position="51"/>
    </location>
</feature>
<organism evidence="10 11">
    <name type="scientific">Rhodalgimonas zhirmunskyi</name>
    <dbReference type="NCBI Taxonomy" id="2964767"/>
    <lineage>
        <taxon>Bacteria</taxon>
        <taxon>Pseudomonadati</taxon>
        <taxon>Pseudomonadota</taxon>
        <taxon>Alphaproteobacteria</taxon>
        <taxon>Rhodobacterales</taxon>
        <taxon>Roseobacteraceae</taxon>
        <taxon>Rhodalgimonas</taxon>
    </lineage>
</organism>
<dbReference type="Gene3D" id="1.10.10.10">
    <property type="entry name" value="Winged helix-like DNA-binding domain superfamily/Winged helix DNA-binding domain"/>
    <property type="match status" value="1"/>
</dbReference>
<evidence type="ECO:0000256" key="4">
    <source>
        <dbReference type="ARBA" id="ARBA00023125"/>
    </source>
</evidence>
<dbReference type="InterPro" id="IPR001789">
    <property type="entry name" value="Sig_transdc_resp-reg_receiver"/>
</dbReference>
<proteinExistence type="predicted"/>
<keyword evidence="4 7" id="KW-0238">DNA-binding</keyword>
<dbReference type="SUPFAM" id="SSF52172">
    <property type="entry name" value="CheY-like"/>
    <property type="match status" value="1"/>
</dbReference>
<dbReference type="Gene3D" id="3.40.50.2300">
    <property type="match status" value="1"/>
</dbReference>
<dbReference type="GO" id="GO:0032993">
    <property type="term" value="C:protein-DNA complex"/>
    <property type="evidence" value="ECO:0007669"/>
    <property type="project" value="TreeGrafter"/>
</dbReference>
<dbReference type="Gene3D" id="6.10.250.690">
    <property type="match status" value="1"/>
</dbReference>
<keyword evidence="2" id="KW-0902">Two-component regulatory system</keyword>
<dbReference type="SMART" id="SM00448">
    <property type="entry name" value="REC"/>
    <property type="match status" value="1"/>
</dbReference>
<comment type="caution">
    <text evidence="10">The sequence shown here is derived from an EMBL/GenBank/DDBJ whole genome shotgun (WGS) entry which is preliminary data.</text>
</comment>
<reference evidence="10" key="1">
    <citation type="submission" date="2022-07" db="EMBL/GenBank/DDBJ databases">
        <authorList>
            <person name="Otstavnykh N."/>
            <person name="Isaeva M."/>
            <person name="Bystritskaya E."/>
        </authorList>
    </citation>
    <scope>NUCLEOTIDE SEQUENCE</scope>
    <source>
        <strain evidence="10">10Alg 79</strain>
    </source>
</reference>
<name>A0AAJ1U9U5_9RHOB</name>
<dbReference type="PROSITE" id="PS51755">
    <property type="entry name" value="OMPR_PHOB"/>
    <property type="match status" value="1"/>
</dbReference>
<dbReference type="EMBL" id="JANFFA010000007">
    <property type="protein sequence ID" value="MDQ2095956.1"/>
    <property type="molecule type" value="Genomic_DNA"/>
</dbReference>
<feature type="domain" description="OmpR/PhoB-type" evidence="9">
    <location>
        <begin position="125"/>
        <end position="224"/>
    </location>
</feature>
<evidence type="ECO:0000256" key="1">
    <source>
        <dbReference type="ARBA" id="ARBA00022553"/>
    </source>
</evidence>
<dbReference type="GO" id="GO:0005829">
    <property type="term" value="C:cytosol"/>
    <property type="evidence" value="ECO:0007669"/>
    <property type="project" value="TreeGrafter"/>
</dbReference>
<dbReference type="RefSeq" id="WP_317627578.1">
    <property type="nucleotide sequence ID" value="NZ_JANFFA010000007.1"/>
</dbReference>
<protein>
    <submittedName>
        <fullName evidence="10">Response regulator transcription factor</fullName>
    </submittedName>
</protein>
<reference evidence="10" key="2">
    <citation type="submission" date="2023-04" db="EMBL/GenBank/DDBJ databases">
        <title>'Rhodoalgimonas zhirmunskyi' gen. nov., isolated from a red alga.</title>
        <authorList>
            <person name="Nedashkovskaya O.I."/>
            <person name="Otstavnykh N.Y."/>
            <person name="Bystritskaya E.P."/>
            <person name="Balabanova L.A."/>
            <person name="Isaeva M.P."/>
        </authorList>
    </citation>
    <scope>NUCLEOTIDE SEQUENCE</scope>
    <source>
        <strain evidence="10">10Alg 79</strain>
    </source>
</reference>
<dbReference type="FunFam" id="1.10.10.10:FF:000005">
    <property type="entry name" value="Two-component system response regulator"/>
    <property type="match status" value="1"/>
</dbReference>
<dbReference type="GO" id="GO:0006355">
    <property type="term" value="P:regulation of DNA-templated transcription"/>
    <property type="evidence" value="ECO:0007669"/>
    <property type="project" value="InterPro"/>
</dbReference>
<evidence type="ECO:0000256" key="6">
    <source>
        <dbReference type="PROSITE-ProRule" id="PRU00169"/>
    </source>
</evidence>
<dbReference type="PROSITE" id="PS50110">
    <property type="entry name" value="RESPONSE_REGULATORY"/>
    <property type="match status" value="1"/>
</dbReference>
<dbReference type="SMART" id="SM00862">
    <property type="entry name" value="Trans_reg_C"/>
    <property type="match status" value="1"/>
</dbReference>
<keyword evidence="3" id="KW-0805">Transcription regulation</keyword>
<keyword evidence="1 6" id="KW-0597">Phosphoprotein</keyword>
<sequence length="224" mass="25036">MKLLLVEDDTETAEYIVKSLTADGYVVDHVEDGRKAIATATVHDYDVMVFDRMLPGLDGLSLVRALRAAKIKTPILLLTALGEVEDRVDGLHAGADDYLPKPFAISELSARLSALTRRPPMRPETTELLLRDLRMDLLARSVTRAGETIDLVTREFTLLQYFLERPGRVQTKAMLLENVWNLNFDPQTSVVETHISRLRAKIDKPFGGKPLLRTIRGVGYVIGP</sequence>